<dbReference type="SUPFAM" id="SSF53474">
    <property type="entry name" value="alpha/beta-Hydrolases"/>
    <property type="match status" value="1"/>
</dbReference>
<dbReference type="Gene3D" id="3.40.50.1820">
    <property type="entry name" value="alpha/beta hydrolase"/>
    <property type="match status" value="1"/>
</dbReference>
<reference evidence="2" key="1">
    <citation type="journal article" date="2023" name="BMC Genomics">
        <title>Chromosome-level genome assemblies of Cutaneotrichosporon spp. (Trichosporonales, Basidiomycota) reveal imbalanced evolution between nucleotide sequences and chromosome synteny.</title>
        <authorList>
            <person name="Kobayashi Y."/>
            <person name="Kayamori A."/>
            <person name="Aoki K."/>
            <person name="Shiwa Y."/>
            <person name="Matsutani M."/>
            <person name="Fujita N."/>
            <person name="Sugita T."/>
            <person name="Iwasaki W."/>
            <person name="Tanaka N."/>
            <person name="Takashima M."/>
        </authorList>
    </citation>
    <scope>NUCLEOTIDE SEQUENCE</scope>
    <source>
        <strain evidence="2">HIS016</strain>
    </source>
</reference>
<accession>A0AAD3TY68</accession>
<feature type="region of interest" description="Disordered" evidence="1">
    <location>
        <begin position="1"/>
        <end position="89"/>
    </location>
</feature>
<name>A0AAD3TY68_9TREE</name>
<sequence>MPREAFYPPFDGTSTVPSPLTPPHWLPLARHPGNPAPPPPFRPALPPSSRGLDADVPRPTGSYGRSSHPFRQSGPEPKTSAERKVRAKNEGLAAAEARWLGHEWSMDEALAASPKGLFVAVERWRRDKPRGGHTVVCSHANGMQKEHWQPVLRRIIASEAGQVGGDCIFGTDKALPPTPVVLDDIWMLDDANHGASVDLNAGLLGPGQIWDDTARDLVNFIVHVLPAAREDEQIASACFPWHLPWQLPWRPADAAPPVNVIGFGASFGGLAQARAAAFIPERYSGLFLADPMLPPRTRTWANVLADPDTMLLRVRQAVKRRDTWPSRQDAHTSLLQSPFYAAFHPEQFALVVSHGLVESAQGVTLATPPWCEAAVFCEGVCHARGWDRLPSLNVPLAFFMARDNDRTMGDALTRELVWRPPLARNERSTCAGHLLVQEDPEGTARAATRFLATLDAGWWGANAAEIRASYDEEAKARL</sequence>
<evidence type="ECO:0000313" key="2">
    <source>
        <dbReference type="EMBL" id="GMK58684.1"/>
    </source>
</evidence>
<feature type="compositionally biased region" description="Pro residues" evidence="1">
    <location>
        <begin position="34"/>
        <end position="46"/>
    </location>
</feature>
<dbReference type="Proteomes" id="UP001222932">
    <property type="component" value="Unassembled WGS sequence"/>
</dbReference>
<gene>
    <name evidence="2" type="ORF">CspeluHIS016_0601260</name>
</gene>
<evidence type="ECO:0000256" key="1">
    <source>
        <dbReference type="SAM" id="MobiDB-lite"/>
    </source>
</evidence>
<dbReference type="AlphaFoldDB" id="A0AAD3TY68"/>
<protein>
    <recommendedName>
        <fullName evidence="4">Alpha/beta-hydrolase</fullName>
    </recommendedName>
</protein>
<proteinExistence type="predicted"/>
<organism evidence="2 3">
    <name type="scientific">Cutaneotrichosporon spelunceum</name>
    <dbReference type="NCBI Taxonomy" id="1672016"/>
    <lineage>
        <taxon>Eukaryota</taxon>
        <taxon>Fungi</taxon>
        <taxon>Dikarya</taxon>
        <taxon>Basidiomycota</taxon>
        <taxon>Agaricomycotina</taxon>
        <taxon>Tremellomycetes</taxon>
        <taxon>Trichosporonales</taxon>
        <taxon>Trichosporonaceae</taxon>
        <taxon>Cutaneotrichosporon</taxon>
    </lineage>
</organism>
<evidence type="ECO:0000313" key="3">
    <source>
        <dbReference type="Proteomes" id="UP001222932"/>
    </source>
</evidence>
<evidence type="ECO:0008006" key="4">
    <source>
        <dbReference type="Google" id="ProtNLM"/>
    </source>
</evidence>
<comment type="caution">
    <text evidence="2">The sequence shown here is derived from an EMBL/GenBank/DDBJ whole genome shotgun (WGS) entry which is preliminary data.</text>
</comment>
<reference evidence="2" key="2">
    <citation type="submission" date="2023-06" db="EMBL/GenBank/DDBJ databases">
        <authorList>
            <person name="Kobayashi Y."/>
            <person name="Kayamori A."/>
            <person name="Aoki K."/>
            <person name="Shiwa Y."/>
            <person name="Fujita N."/>
            <person name="Sugita T."/>
            <person name="Iwasaki W."/>
            <person name="Tanaka N."/>
            <person name="Takashima M."/>
        </authorList>
    </citation>
    <scope>NUCLEOTIDE SEQUENCE</scope>
    <source>
        <strain evidence="2">HIS016</strain>
    </source>
</reference>
<keyword evidence="3" id="KW-1185">Reference proteome</keyword>
<dbReference type="EMBL" id="BTCM01000006">
    <property type="protein sequence ID" value="GMK58684.1"/>
    <property type="molecule type" value="Genomic_DNA"/>
</dbReference>
<dbReference type="InterPro" id="IPR029058">
    <property type="entry name" value="AB_hydrolase_fold"/>
</dbReference>
<feature type="compositionally biased region" description="Basic and acidic residues" evidence="1">
    <location>
        <begin position="79"/>
        <end position="89"/>
    </location>
</feature>